<reference evidence="1 2" key="1">
    <citation type="journal article" date="2016" name="Nat. Commun.">
        <title>Thousands of microbial genomes shed light on interconnected biogeochemical processes in an aquifer system.</title>
        <authorList>
            <person name="Anantharaman K."/>
            <person name="Brown C.T."/>
            <person name="Hug L.A."/>
            <person name="Sharon I."/>
            <person name="Castelle C.J."/>
            <person name="Probst A.J."/>
            <person name="Thomas B.C."/>
            <person name="Singh A."/>
            <person name="Wilkins M.J."/>
            <person name="Karaoz U."/>
            <person name="Brodie E.L."/>
            <person name="Williams K.H."/>
            <person name="Hubbard S.S."/>
            <person name="Banfield J.F."/>
        </authorList>
    </citation>
    <scope>NUCLEOTIDE SEQUENCE [LARGE SCALE GENOMIC DNA]</scope>
</reference>
<organism evidence="1 2">
    <name type="scientific">Candidatus Sungbacteria bacterium RIFCSPLOWO2_12_FULL_41_11</name>
    <dbReference type="NCBI Taxonomy" id="1802286"/>
    <lineage>
        <taxon>Bacteria</taxon>
        <taxon>Candidatus Sungiibacteriota</taxon>
    </lineage>
</organism>
<comment type="caution">
    <text evidence="1">The sequence shown here is derived from an EMBL/GenBank/DDBJ whole genome shotgun (WGS) entry which is preliminary data.</text>
</comment>
<dbReference type="Proteomes" id="UP000177171">
    <property type="component" value="Unassembled WGS sequence"/>
</dbReference>
<sequence length="106" mass="11944">MDIAGDTSSALPFTLYVNHFAWSTHGATWCDELHIPAFIAIADCAINIAIAFAEPHFRHSLTVMPPEPEFPCKFHCYLYTWAVSLIALKDFCLQHGYFLLLVGLWA</sequence>
<dbReference type="AlphaFoldDB" id="A0A1G2LMH1"/>
<accession>A0A1G2LMH1</accession>
<evidence type="ECO:0000313" key="1">
    <source>
        <dbReference type="EMBL" id="OHA12815.1"/>
    </source>
</evidence>
<gene>
    <name evidence="1" type="ORF">A3G49_03875</name>
</gene>
<proteinExistence type="predicted"/>
<evidence type="ECO:0000313" key="2">
    <source>
        <dbReference type="Proteomes" id="UP000177171"/>
    </source>
</evidence>
<name>A0A1G2LMH1_9BACT</name>
<protein>
    <submittedName>
        <fullName evidence="1">Uncharacterized protein</fullName>
    </submittedName>
</protein>
<dbReference type="EMBL" id="MHQY01000039">
    <property type="protein sequence ID" value="OHA12815.1"/>
    <property type="molecule type" value="Genomic_DNA"/>
</dbReference>